<feature type="region of interest" description="Disordered" evidence="1">
    <location>
        <begin position="201"/>
        <end position="364"/>
    </location>
</feature>
<keyword evidence="3" id="KW-1185">Reference proteome</keyword>
<protein>
    <recommendedName>
        <fullName evidence="4">Filamentous hemagglutinin</fullName>
    </recommendedName>
</protein>
<evidence type="ECO:0000313" key="2">
    <source>
        <dbReference type="EMBL" id="QEG14621.1"/>
    </source>
</evidence>
<organism evidence="2 3">
    <name type="scientific">Gimesia maris</name>
    <dbReference type="NCBI Taxonomy" id="122"/>
    <lineage>
        <taxon>Bacteria</taxon>
        <taxon>Pseudomonadati</taxon>
        <taxon>Planctomycetota</taxon>
        <taxon>Planctomycetia</taxon>
        <taxon>Planctomycetales</taxon>
        <taxon>Planctomycetaceae</taxon>
        <taxon>Gimesia</taxon>
    </lineage>
</organism>
<evidence type="ECO:0000256" key="1">
    <source>
        <dbReference type="SAM" id="MobiDB-lite"/>
    </source>
</evidence>
<feature type="compositionally biased region" description="Polar residues" evidence="1">
    <location>
        <begin position="346"/>
        <end position="364"/>
    </location>
</feature>
<evidence type="ECO:0008006" key="4">
    <source>
        <dbReference type="Google" id="ProtNLM"/>
    </source>
</evidence>
<feature type="compositionally biased region" description="Low complexity" evidence="1">
    <location>
        <begin position="242"/>
        <end position="262"/>
    </location>
</feature>
<feature type="compositionally biased region" description="Pro residues" evidence="1">
    <location>
        <begin position="311"/>
        <end position="330"/>
    </location>
</feature>
<sequence>MVSLVALKTFITHYFPAAFRIEFRNVCFTFLLLILSGLTGCAHTDCEEEYGICSPAYNRVKKCFFFHKDKCSPHPYHSLDGYQADLDKIVVKHAAKKCARESLKTISCNCKEKPSKAFRKGYQQAYIDIALGESGEVPPVPPEEYWAAHYRTPEGYLEIQEWFTGYKLGAEHALAGGRYEYDEIATPYSLSGWNQPAIEHWDTGSAYPSEPQGEVHSEPQTAPPAAIINPPPRPEPQELKLPKPTVNQPGQSQQSLPQHHQTLPPPPALPGYTPPPVKPVLPQTELHQQPPVTAPKPPAVIEQPTVRPETAAPPQPALPPYINDDPPPSPYTLQSYPYTPLPDAPTSATARDTRQIEQINHSNTNRFSTIETLPDYRDRR</sequence>
<dbReference type="EMBL" id="CP042910">
    <property type="protein sequence ID" value="QEG14621.1"/>
    <property type="molecule type" value="Genomic_DNA"/>
</dbReference>
<name>A0ABX5YFW1_9PLAN</name>
<evidence type="ECO:0000313" key="3">
    <source>
        <dbReference type="Proteomes" id="UP000322887"/>
    </source>
</evidence>
<accession>A0ABX5YFW1</accession>
<reference evidence="2 3" key="1">
    <citation type="submission" date="2019-08" db="EMBL/GenBank/DDBJ databases">
        <title>Deep-cultivation of Planctomycetes and their phenomic and genomic characterization uncovers novel biology.</title>
        <authorList>
            <person name="Wiegand S."/>
            <person name="Jogler M."/>
            <person name="Boedeker C."/>
            <person name="Pinto D."/>
            <person name="Vollmers J."/>
            <person name="Rivas-Marin E."/>
            <person name="Kohn T."/>
            <person name="Peeters S.H."/>
            <person name="Heuer A."/>
            <person name="Rast P."/>
            <person name="Oberbeckmann S."/>
            <person name="Bunk B."/>
            <person name="Jeske O."/>
            <person name="Meyerdierks A."/>
            <person name="Storesund J.E."/>
            <person name="Kallscheuer N."/>
            <person name="Luecker S."/>
            <person name="Lage O.M."/>
            <person name="Pohl T."/>
            <person name="Merkel B.J."/>
            <person name="Hornburger P."/>
            <person name="Mueller R.-W."/>
            <person name="Bruemmer F."/>
            <person name="Labrenz M."/>
            <person name="Spormann A.M."/>
            <person name="Op den Camp H."/>
            <person name="Overmann J."/>
            <person name="Amann R."/>
            <person name="Jetten M.S.M."/>
            <person name="Mascher T."/>
            <person name="Medema M.H."/>
            <person name="Devos D.P."/>
            <person name="Kaster A.-K."/>
            <person name="Ovreas L."/>
            <person name="Rohde M."/>
            <person name="Galperin M.Y."/>
            <person name="Jogler C."/>
        </authorList>
    </citation>
    <scope>NUCLEOTIDE SEQUENCE [LARGE SCALE GENOMIC DNA]</scope>
    <source>
        <strain evidence="2 3">DSM 8797</strain>
    </source>
</reference>
<gene>
    <name evidence="2" type="ORF">GmarT_04570</name>
</gene>
<proteinExistence type="predicted"/>
<feature type="compositionally biased region" description="Pro residues" evidence="1">
    <location>
        <begin position="263"/>
        <end position="279"/>
    </location>
</feature>
<dbReference type="Proteomes" id="UP000322887">
    <property type="component" value="Chromosome"/>
</dbReference>
<feature type="compositionally biased region" description="Low complexity" evidence="1">
    <location>
        <begin position="219"/>
        <end position="228"/>
    </location>
</feature>